<dbReference type="Proteomes" id="UP000039324">
    <property type="component" value="Unassembled WGS sequence"/>
</dbReference>
<evidence type="ECO:0000313" key="15">
    <source>
        <dbReference type="Proteomes" id="UP000039324"/>
    </source>
</evidence>
<keyword evidence="6" id="KW-0865">Zymogen</keyword>
<dbReference type="InterPro" id="IPR023828">
    <property type="entry name" value="Peptidase_S8_Ser-AS"/>
</dbReference>
<keyword evidence="1 9" id="KW-0645">Protease</keyword>
<keyword evidence="4 9" id="KW-0720">Serine protease</keyword>
<evidence type="ECO:0000256" key="9">
    <source>
        <dbReference type="PROSITE-ProRule" id="PRU01032"/>
    </source>
</evidence>
<dbReference type="PROSITE" id="PS00138">
    <property type="entry name" value="SUBTILASE_SER"/>
    <property type="match status" value="1"/>
</dbReference>
<dbReference type="SUPFAM" id="SSF52743">
    <property type="entry name" value="Subtilisin-like"/>
    <property type="match status" value="1"/>
</dbReference>
<evidence type="ECO:0000256" key="5">
    <source>
        <dbReference type="ARBA" id="ARBA00022837"/>
    </source>
</evidence>
<evidence type="ECO:0000256" key="2">
    <source>
        <dbReference type="ARBA" id="ARBA00022723"/>
    </source>
</evidence>
<feature type="binding site" evidence="9">
    <location>
        <position position="511"/>
    </location>
    <ligand>
        <name>Ca(2+)</name>
        <dbReference type="ChEBI" id="CHEBI:29108"/>
    </ligand>
</feature>
<accession>A8E088</accession>
<evidence type="ECO:0000256" key="3">
    <source>
        <dbReference type="ARBA" id="ARBA00022801"/>
    </source>
</evidence>
<evidence type="ECO:0000313" key="16">
    <source>
        <dbReference type="Proteomes" id="UP000290189"/>
    </source>
</evidence>
<evidence type="ECO:0000313" key="13">
    <source>
        <dbReference type="EMBL" id="CEP03499.1"/>
    </source>
</evidence>
<dbReference type="InterPro" id="IPR015366">
    <property type="entry name" value="S53_propep"/>
</dbReference>
<evidence type="ECO:0000256" key="7">
    <source>
        <dbReference type="ARBA" id="ARBA00023529"/>
    </source>
</evidence>
<evidence type="ECO:0000259" key="11">
    <source>
        <dbReference type="PROSITE" id="PS51695"/>
    </source>
</evidence>
<keyword evidence="10" id="KW-1133">Transmembrane helix</keyword>
<dbReference type="EMBL" id="OVEO01000012">
    <property type="protein sequence ID" value="SPQ99507.1"/>
    <property type="molecule type" value="Genomic_DNA"/>
</dbReference>
<name>A8E088_PLABS</name>
<dbReference type="Pfam" id="PF09286">
    <property type="entry name" value="Pro-kuma_activ"/>
    <property type="match status" value="1"/>
</dbReference>
<feature type="binding site" evidence="9">
    <location>
        <position position="537"/>
    </location>
    <ligand>
        <name>Ca(2+)</name>
        <dbReference type="ChEBI" id="CHEBI:29108"/>
    </ligand>
</feature>
<evidence type="ECO:0000256" key="1">
    <source>
        <dbReference type="ARBA" id="ARBA00022670"/>
    </source>
</evidence>
<reference evidence="14 16" key="3">
    <citation type="submission" date="2018-03" db="EMBL/GenBank/DDBJ databases">
        <authorList>
            <person name="Fogelqvist J."/>
        </authorList>
    </citation>
    <scope>NUCLEOTIDE SEQUENCE [LARGE SCALE GENOMIC DNA]</scope>
</reference>
<keyword evidence="15" id="KW-1185">Reference proteome</keyword>
<keyword evidence="14" id="KW-0496">Mitochondrion</keyword>
<evidence type="ECO:0000256" key="8">
    <source>
        <dbReference type="ARBA" id="ARBA00023619"/>
    </source>
</evidence>
<dbReference type="SMR" id="A8E088"/>
<proteinExistence type="predicted"/>
<dbReference type="Pfam" id="PF00082">
    <property type="entry name" value="Peptidase_S8"/>
    <property type="match status" value="1"/>
</dbReference>
<comment type="cofactor">
    <cofactor evidence="9">
        <name>Ca(2+)</name>
        <dbReference type="ChEBI" id="CHEBI:29108"/>
    </cofactor>
    <text evidence="9">Binds 1 Ca(2+) ion per subunit.</text>
</comment>
<reference evidence="12" key="1">
    <citation type="journal article" date="2007" name="Protist">
        <title>Intron-rich gene structure in the intracellular plant parasite Plasmodiophora brassicae.</title>
        <authorList>
            <person name="Bulman S."/>
            <person name="Ridgway H.J."/>
            <person name="Eady C."/>
            <person name="Conner A.J."/>
        </authorList>
    </citation>
    <scope>NUCLEOTIDE SEQUENCE</scope>
</reference>
<keyword evidence="3 9" id="KW-0378">Hydrolase</keyword>
<feature type="active site" description="Charge relay system" evidence="9">
    <location>
        <position position="261"/>
    </location>
</feature>
<dbReference type="OMA" id="WFPKLKD"/>
<evidence type="ECO:0000256" key="10">
    <source>
        <dbReference type="SAM" id="Phobius"/>
    </source>
</evidence>
<protein>
    <recommendedName>
        <fullName evidence="8">subtilisin</fullName>
        <ecNumber evidence="8">3.4.21.62</ecNumber>
    </recommendedName>
</protein>
<evidence type="ECO:0000313" key="14">
    <source>
        <dbReference type="EMBL" id="SPQ99507.1"/>
    </source>
</evidence>
<dbReference type="AlphaFoldDB" id="A8E088"/>
<feature type="transmembrane region" description="Helical" evidence="10">
    <location>
        <begin position="12"/>
        <end position="33"/>
    </location>
</feature>
<dbReference type="Gene3D" id="3.40.50.200">
    <property type="entry name" value="Peptidase S8/S53 domain"/>
    <property type="match status" value="1"/>
</dbReference>
<dbReference type="GO" id="GO:0006508">
    <property type="term" value="P:proteolysis"/>
    <property type="evidence" value="ECO:0007669"/>
    <property type="project" value="UniProtKB-KW"/>
</dbReference>
<feature type="binding site" evidence="9">
    <location>
        <position position="512"/>
    </location>
    <ligand>
        <name>Ca(2+)</name>
        <dbReference type="ChEBI" id="CHEBI:29108"/>
    </ligand>
</feature>
<reference evidence="13 15" key="2">
    <citation type="submission" date="2015-02" db="EMBL/GenBank/DDBJ databases">
        <authorList>
            <person name="Fogelqvist Johan"/>
        </authorList>
    </citation>
    <scope>NUCLEOTIDE SEQUENCE [LARGE SCALE GENOMIC DNA]</scope>
    <source>
        <strain evidence="13">E3</strain>
    </source>
</reference>
<dbReference type="SMART" id="SM00944">
    <property type="entry name" value="Pro-kuma_activ"/>
    <property type="match status" value="1"/>
</dbReference>
<organism evidence="12">
    <name type="scientific">Plasmodiophora brassicae</name>
    <name type="common">Clubroot disease agent</name>
    <dbReference type="NCBI Taxonomy" id="37360"/>
    <lineage>
        <taxon>Eukaryota</taxon>
        <taxon>Sar</taxon>
        <taxon>Rhizaria</taxon>
        <taxon>Endomyxa</taxon>
        <taxon>Phytomyxea</taxon>
        <taxon>Plasmodiophorida</taxon>
        <taxon>Plasmodiophoridae</taxon>
        <taxon>Plasmodiophora</taxon>
    </lineage>
</organism>
<dbReference type="EMBL" id="AM411678">
    <property type="protein sequence ID" value="CAM98718.1"/>
    <property type="molecule type" value="Genomic_DNA"/>
</dbReference>
<dbReference type="GO" id="GO:0046872">
    <property type="term" value="F:metal ion binding"/>
    <property type="evidence" value="ECO:0007669"/>
    <property type="project" value="UniProtKB-UniRule"/>
</dbReference>
<dbReference type="OrthoDB" id="409122at2759"/>
<feature type="active site" description="Charge relay system" evidence="9">
    <location>
        <position position="467"/>
    </location>
</feature>
<dbReference type="MEROPS" id="S53.003"/>
<keyword evidence="10" id="KW-0472">Membrane</keyword>
<feature type="domain" description="Peptidase S53" evidence="11">
    <location>
        <begin position="187"/>
        <end position="559"/>
    </location>
</feature>
<dbReference type="InterPro" id="IPR000209">
    <property type="entry name" value="Peptidase_S8/S53_dom"/>
</dbReference>
<dbReference type="InterPro" id="IPR030400">
    <property type="entry name" value="Sedolisin_dom"/>
</dbReference>
<dbReference type="PANTHER" id="PTHR14218">
    <property type="entry name" value="PROTEASE S8 TRIPEPTIDYL PEPTIDASE I CLN2"/>
    <property type="match status" value="1"/>
</dbReference>
<evidence type="ECO:0000256" key="6">
    <source>
        <dbReference type="ARBA" id="ARBA00023145"/>
    </source>
</evidence>
<dbReference type="InterPro" id="IPR036852">
    <property type="entry name" value="Peptidase_S8/S53_dom_sf"/>
</dbReference>
<dbReference type="STRING" id="37360.A8E088"/>
<dbReference type="EMBL" id="CDSF01000145">
    <property type="protein sequence ID" value="CEP03499.1"/>
    <property type="molecule type" value="Genomic_DNA"/>
</dbReference>
<feature type="binding site" evidence="9">
    <location>
        <position position="539"/>
    </location>
    <ligand>
        <name>Ca(2+)</name>
        <dbReference type="ChEBI" id="CHEBI:29108"/>
    </ligand>
</feature>
<evidence type="ECO:0000256" key="4">
    <source>
        <dbReference type="ARBA" id="ARBA00022825"/>
    </source>
</evidence>
<geneLocation type="mitochondrion" evidence="14"/>
<dbReference type="CDD" id="cd04056">
    <property type="entry name" value="Peptidases_S53"/>
    <property type="match status" value="1"/>
</dbReference>
<gene>
    <name evidence="13" type="ORF">PBRA_009384</name>
    <name evidence="14" type="ORF">PLBR_LOCUS6722</name>
</gene>
<feature type="active site" description="Charge relay system" evidence="9">
    <location>
        <position position="265"/>
    </location>
</feature>
<comment type="catalytic activity">
    <reaction evidence="7">
        <text>Hydrolysis of proteins with broad specificity for peptide bonds, and a preference for a large uncharged residue in P1. Hydrolyzes peptide amides.</text>
        <dbReference type="EC" id="3.4.21.62"/>
    </reaction>
</comment>
<evidence type="ECO:0000313" key="12">
    <source>
        <dbReference type="EMBL" id="CAM98718.1"/>
    </source>
</evidence>
<dbReference type="GO" id="GO:0004252">
    <property type="term" value="F:serine-type endopeptidase activity"/>
    <property type="evidence" value="ECO:0007669"/>
    <property type="project" value="UniProtKB-UniRule"/>
</dbReference>
<dbReference type="SUPFAM" id="SSF54897">
    <property type="entry name" value="Protease propeptides/inhibitors"/>
    <property type="match status" value="1"/>
</dbReference>
<keyword evidence="2 9" id="KW-0479">Metal-binding</keyword>
<dbReference type="Proteomes" id="UP000290189">
    <property type="component" value="Unassembled WGS sequence"/>
</dbReference>
<dbReference type="EC" id="3.4.21.62" evidence="8"/>
<dbReference type="PANTHER" id="PTHR14218:SF15">
    <property type="entry name" value="TRIPEPTIDYL-PEPTIDASE 1"/>
    <property type="match status" value="1"/>
</dbReference>
<keyword evidence="10" id="KW-0812">Transmembrane</keyword>
<dbReference type="PROSITE" id="PS51695">
    <property type="entry name" value="SEDOLISIN"/>
    <property type="match status" value="1"/>
</dbReference>
<sequence>MGSPPLTVMTPARAVSLWMGLLAAVSLLGVLIVQDRHAVHDVPLRGAKRLALTGDAMDLVFAVKHRDPGAITRMLDVLSDPDSPSYGQYLTLDQLARLTRNDAALDSITAFLRSRGLEKQIDMTVNGEFVVARSVPVPLAHSILKLTGTSAKLPPPIAMHVDFVSVKHHVPQRPGVRTKAGRKVQGYVTPDLINKVYNVKSNHVEDQRATQALFESLGQSYSPNDLHQFQNEFGLPKSDIVDVIGPNQEDACNDHPDQCGEANLDVQYMLAMSDGPTTYWSMVGEVEPFLDWAIAVSNDSSAPLVHSISYGDPEEDPAVMRRFDEEIQKLGIRGITVVVSSGDDGVANFDARSDLDKCGFSPSFPASSPYVVSVGATQGPESGREEVACSSDTGGIVTSGGGFSTVFKRPHYQDAAINDFFTNSDPADLPPHYMYSREGRAYPDVSLLGYNYIIVDGGQFTAESGTSASAPVFAGMLSLVNGRLLSLGRPPVGFVNPLLYKLSGANGVFKDVVKGNNRCVAGDGLSCCKFGFTATKGFDPVTGLGSVDFDRLMQAILALGQSPKRSAPIAVPIAEI</sequence>
<dbReference type="GO" id="GO:0008240">
    <property type="term" value="F:tripeptidyl-peptidase activity"/>
    <property type="evidence" value="ECO:0007669"/>
    <property type="project" value="TreeGrafter"/>
</dbReference>
<dbReference type="InterPro" id="IPR050819">
    <property type="entry name" value="Tripeptidyl-peptidase_I"/>
</dbReference>
<keyword evidence="5 9" id="KW-0106">Calcium</keyword>